<dbReference type="GO" id="GO:0000976">
    <property type="term" value="F:transcription cis-regulatory region binding"/>
    <property type="evidence" value="ECO:0007669"/>
    <property type="project" value="TreeGrafter"/>
</dbReference>
<dbReference type="PROSITE" id="PS50110">
    <property type="entry name" value="RESPONSE_REGULATORY"/>
    <property type="match status" value="1"/>
</dbReference>
<dbReference type="SMART" id="SM00862">
    <property type="entry name" value="Trans_reg_C"/>
    <property type="match status" value="1"/>
</dbReference>
<evidence type="ECO:0000256" key="5">
    <source>
        <dbReference type="ARBA" id="ARBA00023015"/>
    </source>
</evidence>
<organism evidence="13 14">
    <name type="scientific">Azospirillum palustre</name>
    <dbReference type="NCBI Taxonomy" id="2044885"/>
    <lineage>
        <taxon>Bacteria</taxon>
        <taxon>Pseudomonadati</taxon>
        <taxon>Pseudomonadota</taxon>
        <taxon>Alphaproteobacteria</taxon>
        <taxon>Rhodospirillales</taxon>
        <taxon>Azospirillaceae</taxon>
        <taxon>Azospirillum</taxon>
    </lineage>
</organism>
<comment type="subcellular location">
    <subcellularLocation>
        <location evidence="1">Cytoplasm</location>
    </subcellularLocation>
</comment>
<dbReference type="SUPFAM" id="SSF46894">
    <property type="entry name" value="C-terminal effector domain of the bipartite response regulators"/>
    <property type="match status" value="1"/>
</dbReference>
<accession>A0A2B8BA40</accession>
<evidence type="ECO:0000259" key="11">
    <source>
        <dbReference type="PROSITE" id="PS50110"/>
    </source>
</evidence>
<dbReference type="GO" id="GO:0006355">
    <property type="term" value="P:regulation of DNA-templated transcription"/>
    <property type="evidence" value="ECO:0007669"/>
    <property type="project" value="InterPro"/>
</dbReference>
<dbReference type="InterPro" id="IPR001867">
    <property type="entry name" value="OmpR/PhoB-type_DNA-bd"/>
</dbReference>
<dbReference type="PROSITE" id="PS51755">
    <property type="entry name" value="OMPR_PHOB"/>
    <property type="match status" value="1"/>
</dbReference>
<proteinExistence type="predicted"/>
<dbReference type="InterPro" id="IPR016032">
    <property type="entry name" value="Sig_transdc_resp-reg_C-effctor"/>
</dbReference>
<dbReference type="GO" id="GO:0000156">
    <property type="term" value="F:phosphorelay response regulator activity"/>
    <property type="evidence" value="ECO:0007669"/>
    <property type="project" value="TreeGrafter"/>
</dbReference>
<keyword evidence="14" id="KW-1185">Reference proteome</keyword>
<dbReference type="InterPro" id="IPR001789">
    <property type="entry name" value="Sig_transdc_resp-reg_receiver"/>
</dbReference>
<dbReference type="SMART" id="SM00448">
    <property type="entry name" value="REC"/>
    <property type="match status" value="1"/>
</dbReference>
<keyword evidence="3 9" id="KW-0597">Phosphoprotein</keyword>
<dbReference type="Gene3D" id="3.40.50.2300">
    <property type="match status" value="1"/>
</dbReference>
<dbReference type="RefSeq" id="WP_098740582.1">
    <property type="nucleotide sequence ID" value="NZ_PDKW01000043.1"/>
</dbReference>
<keyword evidence="4" id="KW-0902">Two-component regulatory system</keyword>
<comment type="caution">
    <text evidence="13">The sequence shown here is derived from an EMBL/GenBank/DDBJ whole genome shotgun (WGS) entry which is preliminary data.</text>
</comment>
<dbReference type="Proteomes" id="UP000225379">
    <property type="component" value="Unassembled WGS sequence"/>
</dbReference>
<dbReference type="FunFam" id="1.10.10.10:FF:000099">
    <property type="entry name" value="Two-component system response regulator TorR"/>
    <property type="match status" value="1"/>
</dbReference>
<dbReference type="GO" id="GO:0005829">
    <property type="term" value="C:cytosol"/>
    <property type="evidence" value="ECO:0007669"/>
    <property type="project" value="TreeGrafter"/>
</dbReference>
<gene>
    <name evidence="13" type="ORF">CRT60_32915</name>
</gene>
<dbReference type="InterPro" id="IPR036388">
    <property type="entry name" value="WH-like_DNA-bd_sf"/>
</dbReference>
<evidence type="ECO:0000256" key="3">
    <source>
        <dbReference type="ARBA" id="ARBA00022553"/>
    </source>
</evidence>
<dbReference type="OrthoDB" id="9784252at2"/>
<dbReference type="AlphaFoldDB" id="A0A2B8BA40"/>
<evidence type="ECO:0000313" key="14">
    <source>
        <dbReference type="Proteomes" id="UP000225379"/>
    </source>
</evidence>
<evidence type="ECO:0000256" key="8">
    <source>
        <dbReference type="ARBA" id="ARBA00067337"/>
    </source>
</evidence>
<feature type="domain" description="OmpR/PhoB-type" evidence="12">
    <location>
        <begin position="132"/>
        <end position="232"/>
    </location>
</feature>
<evidence type="ECO:0000256" key="10">
    <source>
        <dbReference type="PROSITE-ProRule" id="PRU01091"/>
    </source>
</evidence>
<dbReference type="Gene3D" id="6.10.250.690">
    <property type="match status" value="1"/>
</dbReference>
<dbReference type="EMBL" id="PDKW01000043">
    <property type="protein sequence ID" value="PGH54569.1"/>
    <property type="molecule type" value="Genomic_DNA"/>
</dbReference>
<feature type="modified residue" description="4-aspartylphosphate" evidence="9">
    <location>
        <position position="51"/>
    </location>
</feature>
<evidence type="ECO:0000256" key="6">
    <source>
        <dbReference type="ARBA" id="ARBA00023125"/>
    </source>
</evidence>
<dbReference type="InterPro" id="IPR039420">
    <property type="entry name" value="WalR-like"/>
</dbReference>
<feature type="DNA-binding region" description="OmpR/PhoB-type" evidence="10">
    <location>
        <begin position="132"/>
        <end position="232"/>
    </location>
</feature>
<dbReference type="PANTHER" id="PTHR48111:SF4">
    <property type="entry name" value="DNA-BINDING DUAL TRANSCRIPTIONAL REGULATOR OMPR"/>
    <property type="match status" value="1"/>
</dbReference>
<evidence type="ECO:0000256" key="7">
    <source>
        <dbReference type="ARBA" id="ARBA00023163"/>
    </source>
</evidence>
<dbReference type="Pfam" id="PF00072">
    <property type="entry name" value="Response_reg"/>
    <property type="match status" value="1"/>
</dbReference>
<dbReference type="Pfam" id="PF00486">
    <property type="entry name" value="Trans_reg_C"/>
    <property type="match status" value="1"/>
</dbReference>
<reference evidence="14" key="1">
    <citation type="submission" date="2017-10" db="EMBL/GenBank/DDBJ databases">
        <authorList>
            <person name="Kravchenko I.K."/>
            <person name="Grouzdev D.S."/>
        </authorList>
    </citation>
    <scope>NUCLEOTIDE SEQUENCE [LARGE SCALE GENOMIC DNA]</scope>
    <source>
        <strain evidence="14">B2</strain>
    </source>
</reference>
<dbReference type="PANTHER" id="PTHR48111">
    <property type="entry name" value="REGULATOR OF RPOS"/>
    <property type="match status" value="1"/>
</dbReference>
<evidence type="ECO:0000256" key="1">
    <source>
        <dbReference type="ARBA" id="ARBA00004496"/>
    </source>
</evidence>
<evidence type="ECO:0000259" key="12">
    <source>
        <dbReference type="PROSITE" id="PS51755"/>
    </source>
</evidence>
<keyword evidence="7" id="KW-0804">Transcription</keyword>
<evidence type="ECO:0000313" key="13">
    <source>
        <dbReference type="EMBL" id="PGH54569.1"/>
    </source>
</evidence>
<dbReference type="CDD" id="cd00383">
    <property type="entry name" value="trans_reg_C"/>
    <property type="match status" value="1"/>
</dbReference>
<keyword evidence="5" id="KW-0805">Transcription regulation</keyword>
<feature type="domain" description="Response regulatory" evidence="11">
    <location>
        <begin position="2"/>
        <end position="115"/>
    </location>
</feature>
<keyword evidence="6 10" id="KW-0238">DNA-binding</keyword>
<evidence type="ECO:0000256" key="4">
    <source>
        <dbReference type="ARBA" id="ARBA00023012"/>
    </source>
</evidence>
<sequence>MHILAVDDDEPIRELLASYLAGEGYRVTTAQDTASARQALDGEPVDLVVCDLRLPDGDGLGLVRQIRTESQIPVIILSSKDQDVDRIVGLELGADDYLTKPFNPRELLAHIKAVLRRVSNDARPARSPEELRAVVQFANWELDLTAQRLRGQEGREVELTKAEFGLLAAFVKRPQRVLTRDQLLDLTRVDGAEVFDRSIDVLILRLRRKIEANPKEPRIIKTERGAGYVFDAKVRTV</sequence>
<protein>
    <recommendedName>
        <fullName evidence="8">Regulatory protein VirG</fullName>
    </recommendedName>
</protein>
<dbReference type="GO" id="GO:0032993">
    <property type="term" value="C:protein-DNA complex"/>
    <property type="evidence" value="ECO:0007669"/>
    <property type="project" value="TreeGrafter"/>
</dbReference>
<keyword evidence="2" id="KW-0963">Cytoplasm</keyword>
<evidence type="ECO:0000256" key="2">
    <source>
        <dbReference type="ARBA" id="ARBA00022490"/>
    </source>
</evidence>
<dbReference type="SUPFAM" id="SSF52172">
    <property type="entry name" value="CheY-like"/>
    <property type="match status" value="1"/>
</dbReference>
<dbReference type="InterPro" id="IPR011006">
    <property type="entry name" value="CheY-like_superfamily"/>
</dbReference>
<dbReference type="Gene3D" id="1.10.10.10">
    <property type="entry name" value="Winged helix-like DNA-binding domain superfamily/Winged helix DNA-binding domain"/>
    <property type="match status" value="1"/>
</dbReference>
<name>A0A2B8BA40_9PROT</name>
<evidence type="ECO:0000256" key="9">
    <source>
        <dbReference type="PROSITE-ProRule" id="PRU00169"/>
    </source>
</evidence>